<feature type="signal peptide" evidence="1">
    <location>
        <begin position="1"/>
        <end position="19"/>
    </location>
</feature>
<gene>
    <name evidence="2" type="ORF">EI97DRAFT_90751</name>
</gene>
<dbReference type="GeneID" id="54556379"/>
<reference evidence="2" key="1">
    <citation type="journal article" date="2020" name="Stud. Mycol.">
        <title>101 Dothideomycetes genomes: a test case for predicting lifestyles and emergence of pathogens.</title>
        <authorList>
            <person name="Haridas S."/>
            <person name="Albert R."/>
            <person name="Binder M."/>
            <person name="Bloem J."/>
            <person name="Labutti K."/>
            <person name="Salamov A."/>
            <person name="Andreopoulos B."/>
            <person name="Baker S."/>
            <person name="Barry K."/>
            <person name="Bills G."/>
            <person name="Bluhm B."/>
            <person name="Cannon C."/>
            <person name="Castanera R."/>
            <person name="Culley D."/>
            <person name="Daum C."/>
            <person name="Ezra D."/>
            <person name="Gonzalez J."/>
            <person name="Henrissat B."/>
            <person name="Kuo A."/>
            <person name="Liang C."/>
            <person name="Lipzen A."/>
            <person name="Lutzoni F."/>
            <person name="Magnuson J."/>
            <person name="Mondo S."/>
            <person name="Nolan M."/>
            <person name="Ohm R."/>
            <person name="Pangilinan J."/>
            <person name="Park H.-J."/>
            <person name="Ramirez L."/>
            <person name="Alfaro M."/>
            <person name="Sun H."/>
            <person name="Tritt A."/>
            <person name="Yoshinaga Y."/>
            <person name="Zwiers L.-H."/>
            <person name="Turgeon B."/>
            <person name="Goodwin S."/>
            <person name="Spatafora J."/>
            <person name="Crous P."/>
            <person name="Grigoriev I."/>
        </authorList>
    </citation>
    <scope>NUCLEOTIDE SEQUENCE</scope>
    <source>
        <strain evidence="2">CBS 379.55</strain>
    </source>
</reference>
<dbReference type="AlphaFoldDB" id="A0A6A6JFS0"/>
<name>A0A6A6JFS0_WESOR</name>
<keyword evidence="3" id="KW-1185">Reference proteome</keyword>
<evidence type="ECO:0000313" key="2">
    <source>
        <dbReference type="EMBL" id="KAF2274838.1"/>
    </source>
</evidence>
<evidence type="ECO:0000313" key="3">
    <source>
        <dbReference type="Proteomes" id="UP000800097"/>
    </source>
</evidence>
<protein>
    <recommendedName>
        <fullName evidence="4">Secreted protein</fullName>
    </recommendedName>
</protein>
<evidence type="ECO:0000256" key="1">
    <source>
        <dbReference type="SAM" id="SignalP"/>
    </source>
</evidence>
<dbReference type="EMBL" id="ML986500">
    <property type="protein sequence ID" value="KAF2274838.1"/>
    <property type="molecule type" value="Genomic_DNA"/>
</dbReference>
<dbReference type="RefSeq" id="XP_033652377.1">
    <property type="nucleotide sequence ID" value="XM_033803204.1"/>
</dbReference>
<accession>A0A6A6JFS0</accession>
<dbReference type="Proteomes" id="UP000800097">
    <property type="component" value="Unassembled WGS sequence"/>
</dbReference>
<organism evidence="2 3">
    <name type="scientific">Westerdykella ornata</name>
    <dbReference type="NCBI Taxonomy" id="318751"/>
    <lineage>
        <taxon>Eukaryota</taxon>
        <taxon>Fungi</taxon>
        <taxon>Dikarya</taxon>
        <taxon>Ascomycota</taxon>
        <taxon>Pezizomycotina</taxon>
        <taxon>Dothideomycetes</taxon>
        <taxon>Pleosporomycetidae</taxon>
        <taxon>Pleosporales</taxon>
        <taxon>Sporormiaceae</taxon>
        <taxon>Westerdykella</taxon>
    </lineage>
</organism>
<feature type="chain" id="PRO_5025574142" description="Secreted protein" evidence="1">
    <location>
        <begin position="20"/>
        <end position="88"/>
    </location>
</feature>
<evidence type="ECO:0008006" key="4">
    <source>
        <dbReference type="Google" id="ProtNLM"/>
    </source>
</evidence>
<sequence length="88" mass="9884">MSRLTTSAFPWTLPQFVLLLRHFGPDVGCTASILLCKVAASRCCWSTDITSCQWLNGYRKKPSKRSVKVNPFSPGTATLIYMPWHLPP</sequence>
<proteinExistence type="predicted"/>
<keyword evidence="1" id="KW-0732">Signal</keyword>